<evidence type="ECO:0000256" key="2">
    <source>
        <dbReference type="ARBA" id="ARBA00022692"/>
    </source>
</evidence>
<evidence type="ECO:0000313" key="6">
    <source>
        <dbReference type="EMBL" id="MDI1231472.1"/>
    </source>
</evidence>
<comment type="caution">
    <text evidence="6">The sequence shown here is derived from an EMBL/GenBank/DDBJ whole genome shotgun (WGS) entry which is preliminary data.</text>
</comment>
<dbReference type="Gene3D" id="1.20.120.1630">
    <property type="match status" value="1"/>
</dbReference>
<sequence length="190" mass="21545">MTPIQQLWLLLGSSWAMLEMAIVYKTRLPCNRPDRQKYRSEQLIWLVVIASLILALGVKQLHLLVLPMAYLPRQGIALGLLTIGLGLRFYAVASLGRFFSTTAITQSRHVLIDRGPYHLIRHPAYTGLFISFFAAGLAMGDLLAIVLLLGPLTYVLNQRILVEEQGLIEHFGQAYGDYCYRTKKLIPWLY</sequence>
<comment type="subcellular location">
    <subcellularLocation>
        <location evidence="1">Membrane</location>
        <topology evidence="1">Multi-pass membrane protein</topology>
    </subcellularLocation>
</comment>
<reference evidence="6" key="1">
    <citation type="submission" date="2023-01" db="EMBL/GenBank/DDBJ databases">
        <title>Biogeochemical cycle of methane in antarctic sediments.</title>
        <authorList>
            <person name="Roldan D.M."/>
            <person name="Menes R.J."/>
        </authorList>
    </citation>
    <scope>NUCLEOTIDE SEQUENCE [LARGE SCALE GENOMIC DNA]</scope>
    <source>
        <strain evidence="6">K-2018 MAG008</strain>
    </source>
</reference>
<feature type="transmembrane region" description="Helical" evidence="5">
    <location>
        <begin position="6"/>
        <end position="24"/>
    </location>
</feature>
<evidence type="ECO:0000313" key="7">
    <source>
        <dbReference type="Proteomes" id="UP001160519"/>
    </source>
</evidence>
<proteinExistence type="predicted"/>
<dbReference type="GO" id="GO:0016020">
    <property type="term" value="C:membrane"/>
    <property type="evidence" value="ECO:0007669"/>
    <property type="project" value="UniProtKB-SubCell"/>
</dbReference>
<evidence type="ECO:0000256" key="3">
    <source>
        <dbReference type="ARBA" id="ARBA00022989"/>
    </source>
</evidence>
<dbReference type="GO" id="GO:0004671">
    <property type="term" value="F:protein C-terminal S-isoprenylcysteine carboxyl O-methyltransferase activity"/>
    <property type="evidence" value="ECO:0007669"/>
    <property type="project" value="InterPro"/>
</dbReference>
<feature type="transmembrane region" description="Helical" evidence="5">
    <location>
        <begin position="44"/>
        <end position="70"/>
    </location>
</feature>
<feature type="transmembrane region" description="Helical" evidence="5">
    <location>
        <begin position="124"/>
        <end position="149"/>
    </location>
</feature>
<dbReference type="InterPro" id="IPR007269">
    <property type="entry name" value="ICMT_MeTrfase"/>
</dbReference>
<keyword evidence="2 5" id="KW-0812">Transmembrane</keyword>
<dbReference type="Proteomes" id="UP001160519">
    <property type="component" value="Unassembled WGS sequence"/>
</dbReference>
<evidence type="ECO:0000256" key="5">
    <source>
        <dbReference type="SAM" id="Phobius"/>
    </source>
</evidence>
<dbReference type="EMBL" id="JAQSDF010000030">
    <property type="protein sequence ID" value="MDI1231472.1"/>
    <property type="molecule type" value="Genomic_DNA"/>
</dbReference>
<dbReference type="PANTHER" id="PTHR12714:SF9">
    <property type="entry name" value="PROTEIN-S-ISOPRENYLCYSTEINE O-METHYLTRANSFERASE"/>
    <property type="match status" value="1"/>
</dbReference>
<evidence type="ECO:0000256" key="4">
    <source>
        <dbReference type="ARBA" id="ARBA00023136"/>
    </source>
</evidence>
<evidence type="ECO:0000256" key="1">
    <source>
        <dbReference type="ARBA" id="ARBA00004141"/>
    </source>
</evidence>
<protein>
    <submittedName>
        <fullName evidence="6">Isoprenylcysteine carboxylmethyltransferase family protein</fullName>
    </submittedName>
</protein>
<dbReference type="Pfam" id="PF04140">
    <property type="entry name" value="ICMT"/>
    <property type="match status" value="1"/>
</dbReference>
<keyword evidence="7" id="KW-1185">Reference proteome</keyword>
<dbReference type="PANTHER" id="PTHR12714">
    <property type="entry name" value="PROTEIN-S ISOPRENYLCYSTEINE O-METHYLTRANSFERASE"/>
    <property type="match status" value="1"/>
</dbReference>
<keyword evidence="3 5" id="KW-1133">Transmembrane helix</keyword>
<dbReference type="AlphaFoldDB" id="A0AA43TLT1"/>
<gene>
    <name evidence="6" type="ORF">PSU93_10010</name>
</gene>
<feature type="transmembrane region" description="Helical" evidence="5">
    <location>
        <begin position="76"/>
        <end position="99"/>
    </location>
</feature>
<keyword evidence="4 5" id="KW-0472">Membrane</keyword>
<name>A0AA43TLT1_9GAMM</name>
<accession>A0AA43TLT1</accession>
<organism evidence="6 7">
    <name type="scientific">Candidatus Methylobacter titanis</name>
    <dbReference type="NCBI Taxonomy" id="3053457"/>
    <lineage>
        <taxon>Bacteria</taxon>
        <taxon>Pseudomonadati</taxon>
        <taxon>Pseudomonadota</taxon>
        <taxon>Gammaproteobacteria</taxon>
        <taxon>Methylococcales</taxon>
        <taxon>Methylococcaceae</taxon>
        <taxon>Methylobacter</taxon>
    </lineage>
</organism>